<dbReference type="InterPro" id="IPR001347">
    <property type="entry name" value="SIS_dom"/>
</dbReference>
<dbReference type="Proteomes" id="UP000264002">
    <property type="component" value="Unassembled WGS sequence"/>
</dbReference>
<keyword evidence="14" id="KW-1185">Reference proteome</keyword>
<reference evidence="14" key="1">
    <citation type="submission" date="2018-08" db="EMBL/GenBank/DDBJ databases">
        <authorList>
            <person name="Grouzdev D.S."/>
            <person name="Krutkina M.S."/>
        </authorList>
    </citation>
    <scope>NUCLEOTIDE SEQUENCE [LARGE SCALE GENOMIC DNA]</scope>
    <source>
        <strain evidence="14">4-11</strain>
    </source>
</reference>
<evidence type="ECO:0000256" key="2">
    <source>
        <dbReference type="ARBA" id="ARBA00004496"/>
    </source>
</evidence>
<dbReference type="PANTHER" id="PTHR10937">
    <property type="entry name" value="GLUCOSAMINE--FRUCTOSE-6-PHOSPHATE AMINOTRANSFERASE, ISOMERIZING"/>
    <property type="match status" value="1"/>
</dbReference>
<protein>
    <recommendedName>
        <fullName evidence="4 10">Glutamine--fructose-6-phosphate aminotransferase [isomerizing]</fullName>
        <ecNumber evidence="3 10">2.6.1.16</ecNumber>
    </recommendedName>
    <alternativeName>
        <fullName evidence="10">D-fructose-6-phosphate amidotransferase</fullName>
    </alternativeName>
    <alternativeName>
        <fullName evidence="10">GFAT</fullName>
    </alternativeName>
    <alternativeName>
        <fullName evidence="10">Glucosamine-6-phosphate synthase</fullName>
    </alternativeName>
    <alternativeName>
        <fullName evidence="10">Hexosephosphate aminotransferase</fullName>
    </alternativeName>
    <alternativeName>
        <fullName evidence="10">L-glutamine--D-fructose-6-phosphate amidotransferase</fullName>
    </alternativeName>
</protein>
<gene>
    <name evidence="10 13" type="primary">glmS</name>
    <name evidence="13" type="ORF">DYP60_08970</name>
</gene>
<dbReference type="EMBL" id="QUWK01000008">
    <property type="protein sequence ID" value="RFU94632.1"/>
    <property type="molecule type" value="Genomic_DNA"/>
</dbReference>
<dbReference type="SUPFAM" id="SSF56235">
    <property type="entry name" value="N-terminal nucleophile aminohydrolases (Ntn hydrolases)"/>
    <property type="match status" value="1"/>
</dbReference>
<dbReference type="InterPro" id="IPR005855">
    <property type="entry name" value="GFAT"/>
</dbReference>
<dbReference type="InterPro" id="IPR046348">
    <property type="entry name" value="SIS_dom_sf"/>
</dbReference>
<organism evidence="13 14">
    <name type="scientific">Sphaerochaeta halotolerans</name>
    <dbReference type="NCBI Taxonomy" id="2293840"/>
    <lineage>
        <taxon>Bacteria</taxon>
        <taxon>Pseudomonadati</taxon>
        <taxon>Spirochaetota</taxon>
        <taxon>Spirochaetia</taxon>
        <taxon>Spirochaetales</taxon>
        <taxon>Sphaerochaetaceae</taxon>
        <taxon>Sphaerochaeta</taxon>
    </lineage>
</organism>
<feature type="domain" description="SIS" evidence="12">
    <location>
        <begin position="445"/>
        <end position="590"/>
    </location>
</feature>
<evidence type="ECO:0000313" key="14">
    <source>
        <dbReference type="Proteomes" id="UP000264002"/>
    </source>
</evidence>
<dbReference type="GO" id="GO:0097367">
    <property type="term" value="F:carbohydrate derivative binding"/>
    <property type="evidence" value="ECO:0007669"/>
    <property type="project" value="InterPro"/>
</dbReference>
<evidence type="ECO:0000256" key="5">
    <source>
        <dbReference type="ARBA" id="ARBA00022490"/>
    </source>
</evidence>
<dbReference type="CDD" id="cd05008">
    <property type="entry name" value="SIS_GlmS_GlmD_1"/>
    <property type="match status" value="1"/>
</dbReference>
<dbReference type="PANTHER" id="PTHR10937:SF0">
    <property type="entry name" value="GLUTAMINE--FRUCTOSE-6-PHOSPHATE TRANSAMINASE (ISOMERIZING)"/>
    <property type="match status" value="1"/>
</dbReference>
<dbReference type="FunFam" id="3.40.50.10490:FF:000001">
    <property type="entry name" value="Glutamine--fructose-6-phosphate aminotransferase [isomerizing]"/>
    <property type="match status" value="1"/>
</dbReference>
<dbReference type="Pfam" id="PF01380">
    <property type="entry name" value="SIS"/>
    <property type="match status" value="2"/>
</dbReference>
<dbReference type="InterPro" id="IPR029055">
    <property type="entry name" value="Ntn_hydrolases_N"/>
</dbReference>
<keyword evidence="6 10" id="KW-0032">Aminotransferase</keyword>
<evidence type="ECO:0000313" key="13">
    <source>
        <dbReference type="EMBL" id="RFU94632.1"/>
    </source>
</evidence>
<reference evidence="13 14" key="2">
    <citation type="submission" date="2018-09" db="EMBL/GenBank/DDBJ databases">
        <title>Genome of Sphaerochaeta halotolerans strain 4-11.</title>
        <authorList>
            <person name="Nazina T.N."/>
            <person name="Sokolova D.S."/>
        </authorList>
    </citation>
    <scope>NUCLEOTIDE SEQUENCE [LARGE SCALE GENOMIC DNA]</scope>
    <source>
        <strain evidence="13 14">4-11</strain>
    </source>
</reference>
<feature type="active site" description="For Fru-6P isomerization activity" evidence="10">
    <location>
        <position position="595"/>
    </location>
</feature>
<sequence>MCGIVGYIGNEVSSPILLDALRRLEYRGYDSAGIAVISKEKNLQVRKIKGRLSNLELLVEQNPVEGSCGIGHTRWATHGEPSDLNSHPHTDVSQSIAVVHNGIIENHGQLRTWLEKHQVSFASQTDSEVIAHLIDFHYNGDLLLAVRESVARLEGSYAIAVVCKDQPDILVVARKDSPLVIGRAEGATLIASDVPPLLSHTREVQYLNDLEVAVLSKDSVHIYNLEGEELSRPCETIDWDMEAAEKCGYEHFMLKEICEQPKALGDTLRPKLDKQGKLVFPPDIESLIKGASHLLITGCGTAYHAAMVASYVIEQVASIPVEVVIASELRYKHHIRKEGEVCILISQSGETADTIAALRMLKNLGIPTFAITNVVGCTLSREADKVMYTNAGPEIAVASTKAFTTQLLSLFALATLLAKAEQLVLLEALQQLPSQAQRLLDRQEDIQRFAANQFNKTKVFFMGRLVDYAISLESALKLKEISYTHSEAFAAGELKHGPIALVDTSTLVVALCTQPSLFAKMDSNIKEVKARGATALVITFEQVHTFDETADMIFRIPQTHPLFSPILTVMVSQLYAYYCSVQKGNDPDKPRNLAKSVTVE</sequence>
<dbReference type="GO" id="GO:0006002">
    <property type="term" value="P:fructose 6-phosphate metabolic process"/>
    <property type="evidence" value="ECO:0007669"/>
    <property type="project" value="TreeGrafter"/>
</dbReference>
<keyword evidence="5 10" id="KW-0963">Cytoplasm</keyword>
<feature type="initiator methionine" description="Removed" evidence="10">
    <location>
        <position position="1"/>
    </location>
</feature>
<comment type="caution">
    <text evidence="13">The sequence shown here is derived from an EMBL/GenBank/DDBJ whole genome shotgun (WGS) entry which is preliminary data.</text>
</comment>
<keyword evidence="8" id="KW-0677">Repeat</keyword>
<dbReference type="GO" id="GO:0005975">
    <property type="term" value="P:carbohydrate metabolic process"/>
    <property type="evidence" value="ECO:0007669"/>
    <property type="project" value="UniProtKB-UniRule"/>
</dbReference>
<dbReference type="PROSITE" id="PS51464">
    <property type="entry name" value="SIS"/>
    <property type="match status" value="2"/>
</dbReference>
<dbReference type="GO" id="GO:0006487">
    <property type="term" value="P:protein N-linked glycosylation"/>
    <property type="evidence" value="ECO:0007669"/>
    <property type="project" value="TreeGrafter"/>
</dbReference>
<dbReference type="Gene3D" id="3.60.20.10">
    <property type="entry name" value="Glutamine Phosphoribosylpyrophosphate, subunit 1, domain 1"/>
    <property type="match status" value="1"/>
</dbReference>
<keyword evidence="7 10" id="KW-0808">Transferase</keyword>
<dbReference type="NCBIfam" id="NF001484">
    <property type="entry name" value="PRK00331.1"/>
    <property type="match status" value="1"/>
</dbReference>
<evidence type="ECO:0000256" key="8">
    <source>
        <dbReference type="ARBA" id="ARBA00022737"/>
    </source>
</evidence>
<dbReference type="HAMAP" id="MF_00164">
    <property type="entry name" value="GlmS"/>
    <property type="match status" value="1"/>
</dbReference>
<dbReference type="FunFam" id="3.60.20.10:FF:000006">
    <property type="entry name" value="Glutamine--fructose-6-phosphate aminotransferase [isomerizing]"/>
    <property type="match status" value="1"/>
</dbReference>
<comment type="subunit">
    <text evidence="10">Homodimer.</text>
</comment>
<dbReference type="InterPro" id="IPR017932">
    <property type="entry name" value="GATase_2_dom"/>
</dbReference>
<feature type="domain" description="SIS" evidence="12">
    <location>
        <begin position="284"/>
        <end position="423"/>
    </location>
</feature>
<dbReference type="Gene3D" id="3.40.50.10490">
    <property type="entry name" value="Glucose-6-phosphate isomerase like protein, domain 1"/>
    <property type="match status" value="2"/>
</dbReference>
<evidence type="ECO:0000259" key="11">
    <source>
        <dbReference type="PROSITE" id="PS51278"/>
    </source>
</evidence>
<accession>A0A372MFS4</accession>
<comment type="function">
    <text evidence="10">Catalyzes the first step in hexosamine metabolism, converting fructose-6P into glucosamine-6P using glutamine as a nitrogen source.</text>
</comment>
<dbReference type="GO" id="GO:0004360">
    <property type="term" value="F:glutamine-fructose-6-phosphate transaminase (isomerizing) activity"/>
    <property type="evidence" value="ECO:0007669"/>
    <property type="project" value="UniProtKB-UniRule"/>
</dbReference>
<dbReference type="InterPro" id="IPR035466">
    <property type="entry name" value="GlmS/AgaS_SIS"/>
</dbReference>
<evidence type="ECO:0000256" key="1">
    <source>
        <dbReference type="ARBA" id="ARBA00001031"/>
    </source>
</evidence>
<dbReference type="CDD" id="cd00714">
    <property type="entry name" value="GFAT"/>
    <property type="match status" value="1"/>
</dbReference>
<dbReference type="AlphaFoldDB" id="A0A372MFS4"/>
<dbReference type="NCBIfam" id="TIGR01135">
    <property type="entry name" value="glmS"/>
    <property type="match status" value="1"/>
</dbReference>
<feature type="domain" description="Glutamine amidotransferase type-2" evidence="11">
    <location>
        <begin position="2"/>
        <end position="218"/>
    </location>
</feature>
<dbReference type="InterPro" id="IPR047084">
    <property type="entry name" value="GFAT_N"/>
</dbReference>
<dbReference type="PROSITE" id="PS51278">
    <property type="entry name" value="GATASE_TYPE_2"/>
    <property type="match status" value="1"/>
</dbReference>
<evidence type="ECO:0000259" key="12">
    <source>
        <dbReference type="PROSITE" id="PS51464"/>
    </source>
</evidence>
<comment type="subcellular location">
    <subcellularLocation>
        <location evidence="2 10">Cytoplasm</location>
    </subcellularLocation>
</comment>
<dbReference type="RefSeq" id="WP_117330666.1">
    <property type="nucleotide sequence ID" value="NZ_QUWK01000008.1"/>
</dbReference>
<evidence type="ECO:0000256" key="7">
    <source>
        <dbReference type="ARBA" id="ARBA00022679"/>
    </source>
</evidence>
<name>A0A372MFS4_9SPIR</name>
<dbReference type="InterPro" id="IPR035490">
    <property type="entry name" value="GlmS/FrlB_SIS"/>
</dbReference>
<dbReference type="SUPFAM" id="SSF53697">
    <property type="entry name" value="SIS domain"/>
    <property type="match status" value="1"/>
</dbReference>
<dbReference type="Pfam" id="PF13522">
    <property type="entry name" value="GATase_6"/>
    <property type="match status" value="1"/>
</dbReference>
<feature type="active site" description="Nucleophile; for GATase activity" evidence="10">
    <location>
        <position position="2"/>
    </location>
</feature>
<evidence type="ECO:0000256" key="3">
    <source>
        <dbReference type="ARBA" id="ARBA00012916"/>
    </source>
</evidence>
<evidence type="ECO:0000256" key="10">
    <source>
        <dbReference type="HAMAP-Rule" id="MF_00164"/>
    </source>
</evidence>
<evidence type="ECO:0000256" key="9">
    <source>
        <dbReference type="ARBA" id="ARBA00022962"/>
    </source>
</evidence>
<dbReference type="GO" id="GO:0006047">
    <property type="term" value="P:UDP-N-acetylglucosamine metabolic process"/>
    <property type="evidence" value="ECO:0007669"/>
    <property type="project" value="TreeGrafter"/>
</dbReference>
<evidence type="ECO:0000256" key="6">
    <source>
        <dbReference type="ARBA" id="ARBA00022576"/>
    </source>
</evidence>
<keyword evidence="9" id="KW-0315">Glutamine amidotransferase</keyword>
<proteinExistence type="inferred from homology"/>
<dbReference type="CDD" id="cd05009">
    <property type="entry name" value="SIS_GlmS_GlmD_2"/>
    <property type="match status" value="1"/>
</dbReference>
<dbReference type="GO" id="GO:0005829">
    <property type="term" value="C:cytosol"/>
    <property type="evidence" value="ECO:0007669"/>
    <property type="project" value="TreeGrafter"/>
</dbReference>
<evidence type="ECO:0000256" key="4">
    <source>
        <dbReference type="ARBA" id="ARBA00016090"/>
    </source>
</evidence>
<comment type="catalytic activity">
    <reaction evidence="1 10">
        <text>D-fructose 6-phosphate + L-glutamine = D-glucosamine 6-phosphate + L-glutamate</text>
        <dbReference type="Rhea" id="RHEA:13237"/>
        <dbReference type="ChEBI" id="CHEBI:29985"/>
        <dbReference type="ChEBI" id="CHEBI:58359"/>
        <dbReference type="ChEBI" id="CHEBI:58725"/>
        <dbReference type="ChEBI" id="CHEBI:61527"/>
        <dbReference type="EC" id="2.6.1.16"/>
    </reaction>
</comment>
<dbReference type="EC" id="2.6.1.16" evidence="3 10"/>